<feature type="compositionally biased region" description="Polar residues" evidence="2">
    <location>
        <begin position="140"/>
        <end position="153"/>
    </location>
</feature>
<evidence type="ECO:0000313" key="3">
    <source>
        <dbReference type="EMBL" id="THJ32173.1"/>
    </source>
</evidence>
<feature type="compositionally biased region" description="Basic and acidic residues" evidence="2">
    <location>
        <begin position="185"/>
        <end position="202"/>
    </location>
</feature>
<gene>
    <name evidence="3" type="ORF">E8K88_13070</name>
</gene>
<dbReference type="SUPFAM" id="SSF46565">
    <property type="entry name" value="Chaperone J-domain"/>
    <property type="match status" value="1"/>
</dbReference>
<organism evidence="3 4">
    <name type="scientific">Lampropedia aestuarii</name>
    <dbReference type="NCBI Taxonomy" id="2562762"/>
    <lineage>
        <taxon>Bacteria</taxon>
        <taxon>Pseudomonadati</taxon>
        <taxon>Pseudomonadota</taxon>
        <taxon>Betaproteobacteria</taxon>
        <taxon>Burkholderiales</taxon>
        <taxon>Comamonadaceae</taxon>
        <taxon>Lampropedia</taxon>
    </lineage>
</organism>
<keyword evidence="1" id="KW-0175">Coiled coil</keyword>
<keyword evidence="4" id="KW-1185">Reference proteome</keyword>
<feature type="region of interest" description="Disordered" evidence="2">
    <location>
        <begin position="132"/>
        <end position="205"/>
    </location>
</feature>
<proteinExistence type="predicted"/>
<protein>
    <submittedName>
        <fullName evidence="3">Molecular chaperone DnaJ</fullName>
    </submittedName>
</protein>
<dbReference type="InterPro" id="IPR036869">
    <property type="entry name" value="J_dom_sf"/>
</dbReference>
<accession>A0A4S5BM91</accession>
<feature type="compositionally biased region" description="Low complexity" evidence="2">
    <location>
        <begin position="155"/>
        <end position="165"/>
    </location>
</feature>
<comment type="caution">
    <text evidence="3">The sequence shown here is derived from an EMBL/GenBank/DDBJ whole genome shotgun (WGS) entry which is preliminary data.</text>
</comment>
<evidence type="ECO:0000256" key="1">
    <source>
        <dbReference type="SAM" id="Coils"/>
    </source>
</evidence>
<dbReference type="OrthoDB" id="114754at2"/>
<reference evidence="3 4" key="1">
    <citation type="submission" date="2019-04" db="EMBL/GenBank/DDBJ databases">
        <title>Lampropedia sp YIM MLB12 draf genome.</title>
        <authorList>
            <person name="Wang Y.-X."/>
        </authorList>
    </citation>
    <scope>NUCLEOTIDE SEQUENCE [LARGE SCALE GENOMIC DNA]</scope>
    <source>
        <strain evidence="3 4">YIM MLB12</strain>
    </source>
</reference>
<feature type="coiled-coil region" evidence="1">
    <location>
        <begin position="270"/>
        <end position="297"/>
    </location>
</feature>
<dbReference type="Gene3D" id="1.10.287.110">
    <property type="entry name" value="DnaJ domain"/>
    <property type="match status" value="1"/>
</dbReference>
<name>A0A4S5BM91_9BURK</name>
<dbReference type="RefSeq" id="WP_136407118.1">
    <property type="nucleotide sequence ID" value="NZ_SSWX01000017.1"/>
</dbReference>
<evidence type="ECO:0000313" key="4">
    <source>
        <dbReference type="Proteomes" id="UP000306236"/>
    </source>
</evidence>
<evidence type="ECO:0000256" key="2">
    <source>
        <dbReference type="SAM" id="MobiDB-lite"/>
    </source>
</evidence>
<dbReference type="AlphaFoldDB" id="A0A4S5BM91"/>
<sequence length="360" mass="40806">MSQSSLQVLAGAVQTCSPQQATFNTLMQQIEQQRELLREWEAATALFHQRYMAEIVPLQQQDLALKEQLLRLFDRLSDQKLAKADQAHLDQLICHYVDEVLASVQNKAKSAELQAIFNRHAEMDDTLPQHASLQRDKTQQTDGLQSNSDTQASPEELLAQFQQAADEQEARHQAAEAARAKGKAQRQDAAKARKQQEADKEASQSVRAVYRKLASSLHPDREPDPLERERKTVLMQRANQAYAAGQLLQLLELQLEVEQIDATHMAGLSNERLKHYSQVLKEQLREIKQEVASIENSLKACFGLSPRDKLAPKKLRPMLAAEVAARKHNLTVLGMQLKVFSQDTSAFKAWLKDSRQFNRE</sequence>
<dbReference type="EMBL" id="SSWX01000017">
    <property type="protein sequence ID" value="THJ32173.1"/>
    <property type="molecule type" value="Genomic_DNA"/>
</dbReference>
<dbReference type="Proteomes" id="UP000306236">
    <property type="component" value="Unassembled WGS sequence"/>
</dbReference>